<organism evidence="2 3">
    <name type="scientific">Sphingomonas rhizophila</name>
    <dbReference type="NCBI Taxonomy" id="2071607"/>
    <lineage>
        <taxon>Bacteria</taxon>
        <taxon>Pseudomonadati</taxon>
        <taxon>Pseudomonadota</taxon>
        <taxon>Alphaproteobacteria</taxon>
        <taxon>Sphingomonadales</taxon>
        <taxon>Sphingomonadaceae</taxon>
        <taxon>Sphingomonas</taxon>
    </lineage>
</organism>
<dbReference type="RefSeq" id="WP_187541806.1">
    <property type="nucleotide sequence ID" value="NZ_CP060717.1"/>
</dbReference>
<evidence type="ECO:0000313" key="3">
    <source>
        <dbReference type="Proteomes" id="UP000515955"/>
    </source>
</evidence>
<dbReference type="Proteomes" id="UP000515955">
    <property type="component" value="Chromosome"/>
</dbReference>
<keyword evidence="1" id="KW-0732">Signal</keyword>
<name>A0A7G9SAD2_9SPHN</name>
<proteinExistence type="predicted"/>
<protein>
    <submittedName>
        <fullName evidence="2">Uncharacterized protein</fullName>
    </submittedName>
</protein>
<feature type="signal peptide" evidence="1">
    <location>
        <begin position="1"/>
        <end position="23"/>
    </location>
</feature>
<evidence type="ECO:0000256" key="1">
    <source>
        <dbReference type="SAM" id="SignalP"/>
    </source>
</evidence>
<gene>
    <name evidence="2" type="ORF">H9L12_11250</name>
</gene>
<keyword evidence="3" id="KW-1185">Reference proteome</keyword>
<dbReference type="EMBL" id="CP060717">
    <property type="protein sequence ID" value="QNN64807.1"/>
    <property type="molecule type" value="Genomic_DNA"/>
</dbReference>
<dbReference type="KEGG" id="srhi:H9L12_11250"/>
<dbReference type="PROSITE" id="PS51257">
    <property type="entry name" value="PROKAR_LIPOPROTEIN"/>
    <property type="match status" value="1"/>
</dbReference>
<sequence length="127" mass="12816">MRIARFTPSIAAAALSACMPPHPAPAPAPAEVIPQSTNVALSRLPAAALAAYAGTYRSGADTLIIRRAGDALFADRNGVPAGAPLTLVGLGTFVDGVGTSYLFVPADGSAGKLRTVAANGTSRDWAR</sequence>
<reference evidence="2 3" key="1">
    <citation type="submission" date="2020-08" db="EMBL/GenBank/DDBJ databases">
        <title>Genome sequence of Sphingomonas rhizophila KACC 19189T.</title>
        <authorList>
            <person name="Hyun D.-W."/>
            <person name="Bae J.-W."/>
        </authorList>
    </citation>
    <scope>NUCLEOTIDE SEQUENCE [LARGE SCALE GENOMIC DNA]</scope>
    <source>
        <strain evidence="2 3">KACC 19189</strain>
    </source>
</reference>
<evidence type="ECO:0000313" key="2">
    <source>
        <dbReference type="EMBL" id="QNN64807.1"/>
    </source>
</evidence>
<dbReference type="AlphaFoldDB" id="A0A7G9SAD2"/>
<accession>A0A7G9SAD2</accession>
<feature type="chain" id="PRO_5028917725" evidence="1">
    <location>
        <begin position="24"/>
        <end position="127"/>
    </location>
</feature>